<sequence length="125" mass="14520">MSDQRVQTSNVAERNGRARADDQMTETRAFRRVLSSERKVLVKRLHTDGLTRDEKDSLLIIENRLCAVRKAFLTKQPLVIYCQHHDFPGDNHVIPWGRLAILPAAAFCVTHSETKGIKRRWNRVW</sequence>
<dbReference type="EMBL" id="PFNL01000112">
    <property type="protein sequence ID" value="PIZ46091.1"/>
    <property type="molecule type" value="Genomic_DNA"/>
</dbReference>
<evidence type="ECO:0000256" key="1">
    <source>
        <dbReference type="SAM" id="MobiDB-lite"/>
    </source>
</evidence>
<reference evidence="3" key="1">
    <citation type="submission" date="2017-09" db="EMBL/GenBank/DDBJ databases">
        <title>Depth-based differentiation of microbial function through sediment-hosted aquifers and enrichment of novel symbionts in the deep terrestrial subsurface.</title>
        <authorList>
            <person name="Probst A.J."/>
            <person name="Ladd B."/>
            <person name="Jarett J.K."/>
            <person name="Geller-Mcgrath D.E."/>
            <person name="Sieber C.M.K."/>
            <person name="Emerson J.B."/>
            <person name="Anantharaman K."/>
            <person name="Thomas B.C."/>
            <person name="Malmstrom R."/>
            <person name="Stieglmeier M."/>
            <person name="Klingl A."/>
            <person name="Woyke T."/>
            <person name="Ryan C.M."/>
            <person name="Banfield J.F."/>
        </authorList>
    </citation>
    <scope>NUCLEOTIDE SEQUENCE [LARGE SCALE GENOMIC DNA]</scope>
</reference>
<accession>A0A2M7TIB3</accession>
<organism evidence="2 3">
    <name type="scientific">candidate division WWE3 bacterium CG_4_10_14_0_2_um_filter_41_14</name>
    <dbReference type="NCBI Taxonomy" id="1975072"/>
    <lineage>
        <taxon>Bacteria</taxon>
        <taxon>Katanobacteria</taxon>
    </lineage>
</organism>
<dbReference type="Proteomes" id="UP000228920">
    <property type="component" value="Unassembled WGS sequence"/>
</dbReference>
<proteinExistence type="predicted"/>
<evidence type="ECO:0000313" key="3">
    <source>
        <dbReference type="Proteomes" id="UP000228920"/>
    </source>
</evidence>
<evidence type="ECO:0000313" key="2">
    <source>
        <dbReference type="EMBL" id="PIZ46091.1"/>
    </source>
</evidence>
<gene>
    <name evidence="2" type="ORF">COY32_04005</name>
</gene>
<protein>
    <submittedName>
        <fullName evidence="2">Uncharacterized protein</fullName>
    </submittedName>
</protein>
<comment type="caution">
    <text evidence="2">The sequence shown here is derived from an EMBL/GenBank/DDBJ whole genome shotgun (WGS) entry which is preliminary data.</text>
</comment>
<feature type="compositionally biased region" description="Polar residues" evidence="1">
    <location>
        <begin position="1"/>
        <end position="12"/>
    </location>
</feature>
<dbReference type="AlphaFoldDB" id="A0A2M7TIB3"/>
<feature type="region of interest" description="Disordered" evidence="1">
    <location>
        <begin position="1"/>
        <end position="24"/>
    </location>
</feature>
<name>A0A2M7TIB3_UNCKA</name>